<dbReference type="WormBase" id="K07F5.17">
    <property type="protein sequence ID" value="CE49777"/>
    <property type="gene ID" value="WBGene00045180"/>
</dbReference>
<organism evidence="2 3">
    <name type="scientific">Caenorhabditis elegans</name>
    <dbReference type="NCBI Taxonomy" id="6239"/>
    <lineage>
        <taxon>Eukaryota</taxon>
        <taxon>Metazoa</taxon>
        <taxon>Ecdysozoa</taxon>
        <taxon>Nematoda</taxon>
        <taxon>Chromadorea</taxon>
        <taxon>Rhabditida</taxon>
        <taxon>Rhabditina</taxon>
        <taxon>Rhabditomorpha</taxon>
        <taxon>Rhabditoidea</taxon>
        <taxon>Rhabditidae</taxon>
        <taxon>Peloderinae</taxon>
        <taxon>Caenorhabditis</taxon>
    </lineage>
</organism>
<evidence type="ECO:0000313" key="3">
    <source>
        <dbReference type="Proteomes" id="UP000001940"/>
    </source>
</evidence>
<dbReference type="PANTHER" id="PTHR38616:SF2">
    <property type="entry name" value="DUF4408 DOMAIN-CONTAINING PROTEIN"/>
    <property type="match status" value="1"/>
</dbReference>
<dbReference type="AGR" id="WB:WBGene00045180"/>
<feature type="compositionally biased region" description="Basic and acidic residues" evidence="1">
    <location>
        <begin position="78"/>
        <end position="97"/>
    </location>
</feature>
<feature type="compositionally biased region" description="Low complexity" evidence="1">
    <location>
        <begin position="102"/>
        <end position="113"/>
    </location>
</feature>
<sequence>MINSGIEILQKTLQLLCLVTIGNIFIFCARKKSSSTTPGSQEVAKTPKLDINKTSGAKESEQEINPVALIQVKNAKKKTADRQGKSIEKHLKSKDGPTTKITSSGTPCSSSSPAGNSETPLCSKESTIGSSNYLKLDG</sequence>
<feature type="compositionally biased region" description="Polar residues" evidence="1">
    <location>
        <begin position="114"/>
        <end position="138"/>
    </location>
</feature>
<dbReference type="GeneID" id="4926938"/>
<dbReference type="EMBL" id="BX284604">
    <property type="protein sequence ID" value="CAL90888.3"/>
    <property type="molecule type" value="Genomic_DNA"/>
</dbReference>
<dbReference type="InParanoid" id="A1EHR2"/>
<dbReference type="AlphaFoldDB" id="A1EHR2"/>
<name>A1EHR2_CAEEL</name>
<evidence type="ECO:0000313" key="4">
    <source>
        <dbReference type="WormBase" id="K07F5.17"/>
    </source>
</evidence>
<feature type="compositionally biased region" description="Basic and acidic residues" evidence="1">
    <location>
        <begin position="45"/>
        <end position="61"/>
    </location>
</feature>
<feature type="region of interest" description="Disordered" evidence="1">
    <location>
        <begin position="32"/>
        <end position="138"/>
    </location>
</feature>
<accession>A1EHR2</accession>
<dbReference type="Bgee" id="WBGene00045180">
    <property type="expression patterns" value="Expressed in adult organism and 1 other cell type or tissue"/>
</dbReference>
<dbReference type="Proteomes" id="UP000001940">
    <property type="component" value="Chromosome IV"/>
</dbReference>
<dbReference type="CTD" id="4926938"/>
<gene>
    <name evidence="2" type="ORF">CELE_K07F5.17</name>
    <name evidence="2 4" type="ORF">K07F5.17</name>
</gene>
<dbReference type="HOGENOM" id="CLU_1857069_0_0_1"/>
<dbReference type="SMR" id="A1EHR2"/>
<dbReference type="UCSC" id="K07F5.17">
    <property type="organism name" value="c. elegans"/>
</dbReference>
<evidence type="ECO:0000256" key="1">
    <source>
        <dbReference type="SAM" id="MobiDB-lite"/>
    </source>
</evidence>
<dbReference type="PaxDb" id="6239-K07F5.17"/>
<keyword evidence="3" id="KW-1185">Reference proteome</keyword>
<evidence type="ECO:0000313" key="2">
    <source>
        <dbReference type="EMBL" id="CAL90888.3"/>
    </source>
</evidence>
<proteinExistence type="predicted"/>
<protein>
    <submittedName>
        <fullName evidence="2">Uncharacterized protein</fullName>
    </submittedName>
</protein>
<dbReference type="KEGG" id="cel:CELE_K07F5.17"/>
<dbReference type="PANTHER" id="PTHR38616">
    <property type="entry name" value="PROTEIN CBG03925"/>
    <property type="match status" value="1"/>
</dbReference>
<reference evidence="2 3" key="1">
    <citation type="journal article" date="1998" name="Science">
        <title>Genome sequence of the nematode C. elegans: a platform for investigating biology.</title>
        <authorList>
            <consortium name="The C. elegans sequencing consortium"/>
            <person name="Sulson J.E."/>
            <person name="Waterston R."/>
        </authorList>
    </citation>
    <scope>NUCLEOTIDE SEQUENCE [LARGE SCALE GENOMIC DNA]</scope>
    <source>
        <strain evidence="2 3">Bristol N2</strain>
    </source>
</reference>
<dbReference type="RefSeq" id="NP_001076694.3">
    <property type="nucleotide sequence ID" value="NM_001083225.3"/>
</dbReference>
<dbReference type="InterPro" id="IPR039962">
    <property type="entry name" value="ZC21.8"/>
</dbReference>